<reference evidence="1 2" key="1">
    <citation type="submission" date="2018-05" db="EMBL/GenBank/DDBJ databases">
        <title>Whole genome sequencing for identification of molecular markers to develop diagnostic detection tools for the regulated plant pathogen Lachnellula willkommii.</title>
        <authorList>
            <person name="Giroux E."/>
            <person name="Bilodeau G."/>
        </authorList>
    </citation>
    <scope>NUCLEOTIDE SEQUENCE [LARGE SCALE GENOMIC DNA]</scope>
    <source>
        <strain evidence="1 2">CBS 203.66</strain>
    </source>
</reference>
<comment type="caution">
    <text evidence="1">The sequence shown here is derived from an EMBL/GenBank/DDBJ whole genome shotgun (WGS) entry which is preliminary data.</text>
</comment>
<accession>A0A8T9BCK8</accession>
<evidence type="ECO:0000313" key="2">
    <source>
        <dbReference type="Proteomes" id="UP000469559"/>
    </source>
</evidence>
<evidence type="ECO:0008006" key="3">
    <source>
        <dbReference type="Google" id="ProtNLM"/>
    </source>
</evidence>
<sequence>MPPSGLAIIIGAGPNTGTGIARILSHPSHGNLAVALLARRPENLTSVRANLKETSPGSIIEAFPSDTSPTQLQSAFQSIRAHRSFQNLKLKVAVYSVKHASKKPFLDETYEEFTSSLEQYVGGAFAFAQEALKLFFAHHGEAPLSETGQKKGTLIFTGTLGALRCNAEYATYGAGRAGVRQLAQTLAREFSAKGVHVVHTIANGGIEDAEGEAQRVGTKMSADAVGKTYLWLSQQGPELWTHELDMRPAAEKF</sequence>
<dbReference type="Proteomes" id="UP000469559">
    <property type="component" value="Unassembled WGS sequence"/>
</dbReference>
<dbReference type="AlphaFoldDB" id="A0A8T9BCK8"/>
<organism evidence="1 2">
    <name type="scientific">Lachnellula arida</name>
    <dbReference type="NCBI Taxonomy" id="1316785"/>
    <lineage>
        <taxon>Eukaryota</taxon>
        <taxon>Fungi</taxon>
        <taxon>Dikarya</taxon>
        <taxon>Ascomycota</taxon>
        <taxon>Pezizomycotina</taxon>
        <taxon>Leotiomycetes</taxon>
        <taxon>Helotiales</taxon>
        <taxon>Lachnaceae</taxon>
        <taxon>Lachnellula</taxon>
    </lineage>
</organism>
<dbReference type="EMBL" id="QGMF01000387">
    <property type="protein sequence ID" value="TVY16289.1"/>
    <property type="molecule type" value="Genomic_DNA"/>
</dbReference>
<dbReference type="Gene3D" id="3.40.50.720">
    <property type="entry name" value="NAD(P)-binding Rossmann-like Domain"/>
    <property type="match status" value="1"/>
</dbReference>
<dbReference type="PRINTS" id="PR00081">
    <property type="entry name" value="GDHRDH"/>
</dbReference>
<dbReference type="SUPFAM" id="SSF51735">
    <property type="entry name" value="NAD(P)-binding Rossmann-fold domains"/>
    <property type="match status" value="1"/>
</dbReference>
<keyword evidence="2" id="KW-1185">Reference proteome</keyword>
<evidence type="ECO:0000313" key="1">
    <source>
        <dbReference type="EMBL" id="TVY16289.1"/>
    </source>
</evidence>
<dbReference type="PANTHER" id="PTHR43431:SF7">
    <property type="entry name" value="OXIDOREDUCTASE, SHORT CHAIN DEHYDROGENASE_REDUCTASE FAMILY (AFU_ORTHOLOGUE AFUA_5G14000)"/>
    <property type="match status" value="1"/>
</dbReference>
<dbReference type="Pfam" id="PF00106">
    <property type="entry name" value="adh_short"/>
    <property type="match status" value="1"/>
</dbReference>
<dbReference type="InterPro" id="IPR036291">
    <property type="entry name" value="NAD(P)-bd_dom_sf"/>
</dbReference>
<name>A0A8T9BCK8_9HELO</name>
<gene>
    <name evidence="1" type="ORF">LARI1_G007136</name>
</gene>
<dbReference type="PANTHER" id="PTHR43431">
    <property type="entry name" value="OXIDOREDUCTASE, SHORT CHAIN DEHYDROGENASE/REDUCTASE FAMILY (AFU_ORTHOLOGUE AFUA_5G14000)"/>
    <property type="match status" value="1"/>
</dbReference>
<dbReference type="OrthoDB" id="5399006at2759"/>
<proteinExistence type="predicted"/>
<protein>
    <recommendedName>
        <fullName evidence="3">Oxidoreductase</fullName>
    </recommendedName>
</protein>
<dbReference type="InterPro" id="IPR002347">
    <property type="entry name" value="SDR_fam"/>
</dbReference>